<reference evidence="2 3" key="1">
    <citation type="submission" date="2023-10" db="EMBL/GenBank/DDBJ databases">
        <title>The genome sequence of Streptomyces sp. HUAS YS2.</title>
        <authorList>
            <person name="Mo P."/>
        </authorList>
    </citation>
    <scope>NUCLEOTIDE SEQUENCE [LARGE SCALE GENOMIC DNA]</scope>
    <source>
        <strain evidence="2 3">HUAS YS2</strain>
    </source>
</reference>
<keyword evidence="3" id="KW-1185">Reference proteome</keyword>
<proteinExistence type="predicted"/>
<protein>
    <submittedName>
        <fullName evidence="2">Recombinase family protein</fullName>
    </submittedName>
</protein>
<dbReference type="Gene3D" id="3.40.50.1390">
    <property type="entry name" value="Resolvase, N-terminal catalytic domain"/>
    <property type="match status" value="1"/>
</dbReference>
<dbReference type="PANTHER" id="PTHR30461:SF23">
    <property type="entry name" value="DNA RECOMBINASE-RELATED"/>
    <property type="match status" value="1"/>
</dbReference>
<organism evidence="2 3">
    <name type="scientific">Streptomyces solicathayae</name>
    <dbReference type="NCBI Taxonomy" id="3081768"/>
    <lineage>
        <taxon>Bacteria</taxon>
        <taxon>Bacillati</taxon>
        <taxon>Actinomycetota</taxon>
        <taxon>Actinomycetes</taxon>
        <taxon>Kitasatosporales</taxon>
        <taxon>Streptomycetaceae</taxon>
        <taxon>Streptomyces</taxon>
    </lineage>
</organism>
<dbReference type="InterPro" id="IPR011109">
    <property type="entry name" value="DNA_bind_recombinase_dom"/>
</dbReference>
<dbReference type="RefSeq" id="WP_318105384.1">
    <property type="nucleotide sequence ID" value="NZ_CP137573.1"/>
</dbReference>
<dbReference type="SMART" id="SM00857">
    <property type="entry name" value="Resolvase"/>
    <property type="match status" value="1"/>
</dbReference>
<feature type="domain" description="Resolvase/invertase-type recombinase catalytic" evidence="1">
    <location>
        <begin position="43"/>
        <end position="194"/>
    </location>
</feature>
<dbReference type="Gene3D" id="3.90.1750.20">
    <property type="entry name" value="Putative Large Serine Recombinase, Chain B, Domain 2"/>
    <property type="match status" value="1"/>
</dbReference>
<name>A0ABZ0LVI6_9ACTN</name>
<dbReference type="InterPro" id="IPR050639">
    <property type="entry name" value="SSR_resolvase"/>
</dbReference>
<evidence type="ECO:0000259" key="1">
    <source>
        <dbReference type="SMART" id="SM00857"/>
    </source>
</evidence>
<dbReference type="InterPro" id="IPR036162">
    <property type="entry name" value="Resolvase-like_N_sf"/>
</dbReference>
<evidence type="ECO:0000313" key="2">
    <source>
        <dbReference type="EMBL" id="WOX23515.1"/>
    </source>
</evidence>
<dbReference type="InterPro" id="IPR006119">
    <property type="entry name" value="Resolv_N"/>
</dbReference>
<gene>
    <name evidence="2" type="ORF">R2D22_19870</name>
</gene>
<sequence length="548" mass="61037">MIDTRDAERASRTFSRWYVAPELQMWLDKGGTPDSWLGGRTPLISYARVSADRLDGDSTGLTRQHRNNTRNAERLGCAVVLYYEDNNLTAAKAAVTRPAFHWMCQDIAHGCERESGIPVRGCVSVERERVYRLPRDFVRFQDALMMAGDGVFIEGSSVLDLACDDGLGLGLAEVDRVRTRTARSRADRAEEGRVFAGPRRFGWLGAARNPFRCGNKHRNDDEWPHLVAMIKARAAGMSWRGIAADLNRRGVGTARGGRWSEQGVKALVANPAWWGGRVLDGVLVTDPTTGEPVIGEWHHVDEELEGIGFETWKTIMTGVNAARLHRGMRREGVCPGPTDAMKVRAYLFSGVLRCGRLNDLGEVCHSKLSGNRATGRNAKYGDYYRCGDVNCRGIGRGVESVDRYLEGLVLDYLDEYFSGTTQDTTAWRGEEKLTALCVQRRAIEESVAAGKSAWGDVRDLLARLTRNIEDLGAERQEHLDAEAKRNLLRGWRREKWGSMALERRREVISCALTSVLVLPVPAGVSDKAPFDPSLLRPVWRRAAVHSTL</sequence>
<dbReference type="EMBL" id="CP137573">
    <property type="protein sequence ID" value="WOX23515.1"/>
    <property type="molecule type" value="Genomic_DNA"/>
</dbReference>
<dbReference type="PANTHER" id="PTHR30461">
    <property type="entry name" value="DNA-INVERTASE FROM LAMBDOID PROPHAGE"/>
    <property type="match status" value="1"/>
</dbReference>
<accession>A0ABZ0LVI6</accession>
<dbReference type="InterPro" id="IPR038109">
    <property type="entry name" value="DNA_bind_recomb_sf"/>
</dbReference>
<dbReference type="Proteomes" id="UP001301731">
    <property type="component" value="Chromosome"/>
</dbReference>
<dbReference type="Pfam" id="PF07508">
    <property type="entry name" value="Recombinase"/>
    <property type="match status" value="1"/>
</dbReference>
<evidence type="ECO:0000313" key="3">
    <source>
        <dbReference type="Proteomes" id="UP001301731"/>
    </source>
</evidence>